<dbReference type="RefSeq" id="WP_329611490.1">
    <property type="nucleotide sequence ID" value="NZ_CP108482.1"/>
</dbReference>
<proteinExistence type="predicted"/>
<feature type="region of interest" description="Disordered" evidence="1">
    <location>
        <begin position="179"/>
        <end position="236"/>
    </location>
</feature>
<evidence type="ECO:0008006" key="4">
    <source>
        <dbReference type="Google" id="ProtNLM"/>
    </source>
</evidence>
<feature type="compositionally biased region" description="Low complexity" evidence="1">
    <location>
        <begin position="190"/>
        <end position="202"/>
    </location>
</feature>
<organism evidence="2 3">
    <name type="scientific">Kitasatospora herbaricolor</name>
    <dbReference type="NCBI Taxonomy" id="68217"/>
    <lineage>
        <taxon>Bacteria</taxon>
        <taxon>Bacillati</taxon>
        <taxon>Actinomycetota</taxon>
        <taxon>Actinomycetes</taxon>
        <taxon>Kitasatosporales</taxon>
        <taxon>Streptomycetaceae</taxon>
        <taxon>Kitasatospora</taxon>
    </lineage>
</organism>
<accession>A0ABZ1W818</accession>
<evidence type="ECO:0000256" key="1">
    <source>
        <dbReference type="SAM" id="MobiDB-lite"/>
    </source>
</evidence>
<protein>
    <recommendedName>
        <fullName evidence="4">ThiF family protein</fullName>
    </recommendedName>
</protein>
<sequence length="236" mass="23895">MRPVLKPALSRTWRDAETLQFGTVHRHAGVVEQADAPFCSFLGLLDGSRERPALLDAGERLGLGRDRTGDLLDSLEKAGLLDDAVAGREALARYPQPHRDLLGPDLASLSLVHPEPGAGPAVLGARAAARVEVRGAGRVGGAIAAVLAAGGIGGVTVLDTGRVTPADCSPAGLPPTEAVAGCGPAPPAPRSTAPPAAGRPGSHASTGPAARRPRSWCWRPATAAGASPVARSRRGG</sequence>
<dbReference type="Proteomes" id="UP001432014">
    <property type="component" value="Chromosome"/>
</dbReference>
<dbReference type="EMBL" id="CP108482">
    <property type="protein sequence ID" value="WUS56968.1"/>
    <property type="molecule type" value="Genomic_DNA"/>
</dbReference>
<evidence type="ECO:0000313" key="2">
    <source>
        <dbReference type="EMBL" id="WUS56968.1"/>
    </source>
</evidence>
<dbReference type="InterPro" id="IPR035985">
    <property type="entry name" value="Ubiquitin-activating_enz"/>
</dbReference>
<reference evidence="2 3" key="1">
    <citation type="submission" date="2022-10" db="EMBL/GenBank/DDBJ databases">
        <title>The complete genomes of actinobacterial strains from the NBC collection.</title>
        <authorList>
            <person name="Joergensen T.S."/>
            <person name="Alvarez Arevalo M."/>
            <person name="Sterndorff E.B."/>
            <person name="Faurdal D."/>
            <person name="Vuksanovic O."/>
            <person name="Mourched A.-S."/>
            <person name="Charusanti P."/>
            <person name="Shaw S."/>
            <person name="Blin K."/>
            <person name="Weber T."/>
        </authorList>
    </citation>
    <scope>NUCLEOTIDE SEQUENCE [LARGE SCALE GENOMIC DNA]</scope>
    <source>
        <strain evidence="2 3">NBC_01247</strain>
    </source>
</reference>
<gene>
    <name evidence="2" type="ORF">OG469_16500</name>
</gene>
<evidence type="ECO:0000313" key="3">
    <source>
        <dbReference type="Proteomes" id="UP001432014"/>
    </source>
</evidence>
<name>A0ABZ1W818_9ACTN</name>
<dbReference type="SUPFAM" id="SSF69572">
    <property type="entry name" value="Activating enzymes of the ubiquitin-like proteins"/>
    <property type="match status" value="1"/>
</dbReference>
<keyword evidence="3" id="KW-1185">Reference proteome</keyword>